<evidence type="ECO:0000313" key="2">
    <source>
        <dbReference type="Proteomes" id="UP001330184"/>
    </source>
</evidence>
<accession>A0AA48I074</accession>
<reference evidence="1 2" key="1">
    <citation type="submission" date="2023-01" db="EMBL/GenBank/DDBJ databases">
        <title>Complete genome sequence of Muricauda aquimarina strain IFOP_LL357.</title>
        <authorList>
            <person name="Gajardo G."/>
            <person name="Ueki S."/>
            <person name="Maruyama F."/>
        </authorList>
    </citation>
    <scope>NUCLEOTIDE SEQUENCE [LARGE SCALE GENOMIC DNA]</scope>
    <source>
        <strain evidence="1 2">IFOP_LL357</strain>
    </source>
</reference>
<gene>
    <name evidence="1" type="ORF">MACH07_21630</name>
</gene>
<keyword evidence="2" id="KW-1185">Reference proteome</keyword>
<proteinExistence type="predicted"/>
<dbReference type="EMBL" id="AP027268">
    <property type="protein sequence ID" value="BDW93331.1"/>
    <property type="molecule type" value="Genomic_DNA"/>
</dbReference>
<dbReference type="AlphaFoldDB" id="A0AA48I074"/>
<organism evidence="1 2">
    <name type="scientific">Flagellimonas marinaquae</name>
    <dbReference type="NCBI Taxonomy" id="254955"/>
    <lineage>
        <taxon>Bacteria</taxon>
        <taxon>Pseudomonadati</taxon>
        <taxon>Bacteroidota</taxon>
        <taxon>Flavobacteriia</taxon>
        <taxon>Flavobacteriales</taxon>
        <taxon>Flavobacteriaceae</taxon>
        <taxon>Flagellimonas</taxon>
    </lineage>
</organism>
<evidence type="ECO:0000313" key="1">
    <source>
        <dbReference type="EMBL" id="BDW93331.1"/>
    </source>
</evidence>
<dbReference type="Proteomes" id="UP001330184">
    <property type="component" value="Chromosome"/>
</dbReference>
<protein>
    <submittedName>
        <fullName evidence="1">Uncharacterized protein</fullName>
    </submittedName>
</protein>
<sequence>MIIVLGCKSEPNEIEQYQIVNEVLNHSFGHTTDDENGLGWIDLSKTYDSLLLLNHTRLRESDIQSLNDYITYHNLTDFSIKDFQTYKEWDIERISDFNRYELVVMTDQSVSSPYIGMVQISAIGFNSKFNEAIVYTSFLCAGNGDCGADILYHLKKNDKWKIVKVETLSVS</sequence>
<name>A0AA48I074_9FLAO</name>